<feature type="domain" description="Protein kinase" evidence="1">
    <location>
        <begin position="1"/>
        <end position="82"/>
    </location>
</feature>
<dbReference type="InterPro" id="IPR000719">
    <property type="entry name" value="Prot_kinase_dom"/>
</dbReference>
<keyword evidence="3" id="KW-1185">Reference proteome</keyword>
<dbReference type="PANTHER" id="PTHR44167">
    <property type="entry name" value="OVARIAN-SPECIFIC SERINE/THREONINE-PROTEIN KINASE LOK-RELATED"/>
    <property type="match status" value="1"/>
</dbReference>
<evidence type="ECO:0000313" key="2">
    <source>
        <dbReference type="EMBL" id="KAK0457780.1"/>
    </source>
</evidence>
<accession>A0AA39KB06</accession>
<dbReference type="Proteomes" id="UP001175211">
    <property type="component" value="Unassembled WGS sequence"/>
</dbReference>
<dbReference type="GO" id="GO:0005524">
    <property type="term" value="F:ATP binding"/>
    <property type="evidence" value="ECO:0007669"/>
    <property type="project" value="InterPro"/>
</dbReference>
<dbReference type="SUPFAM" id="SSF56112">
    <property type="entry name" value="Protein kinase-like (PK-like)"/>
    <property type="match status" value="1"/>
</dbReference>
<dbReference type="EMBL" id="JAUEPS010000020">
    <property type="protein sequence ID" value="KAK0457780.1"/>
    <property type="molecule type" value="Genomic_DNA"/>
</dbReference>
<dbReference type="InterPro" id="IPR008271">
    <property type="entry name" value="Ser/Thr_kinase_AS"/>
</dbReference>
<proteinExistence type="predicted"/>
<dbReference type="RefSeq" id="XP_060330079.1">
    <property type="nucleotide sequence ID" value="XM_060473343.1"/>
</dbReference>
<reference evidence="2" key="1">
    <citation type="submission" date="2023-06" db="EMBL/GenBank/DDBJ databases">
        <authorList>
            <consortium name="Lawrence Berkeley National Laboratory"/>
            <person name="Ahrendt S."/>
            <person name="Sahu N."/>
            <person name="Indic B."/>
            <person name="Wong-Bajracharya J."/>
            <person name="Merenyi Z."/>
            <person name="Ke H.-M."/>
            <person name="Monk M."/>
            <person name="Kocsube S."/>
            <person name="Drula E."/>
            <person name="Lipzen A."/>
            <person name="Balint B."/>
            <person name="Henrissat B."/>
            <person name="Andreopoulos B."/>
            <person name="Martin F.M."/>
            <person name="Harder C.B."/>
            <person name="Rigling D."/>
            <person name="Ford K.L."/>
            <person name="Foster G.D."/>
            <person name="Pangilinan J."/>
            <person name="Papanicolaou A."/>
            <person name="Barry K."/>
            <person name="LaButti K."/>
            <person name="Viragh M."/>
            <person name="Koriabine M."/>
            <person name="Yan M."/>
            <person name="Riley R."/>
            <person name="Champramary S."/>
            <person name="Plett K.L."/>
            <person name="Tsai I.J."/>
            <person name="Slot J."/>
            <person name="Sipos G."/>
            <person name="Plett J."/>
            <person name="Nagy L.G."/>
            <person name="Grigoriev I.V."/>
        </authorList>
    </citation>
    <scope>NUCLEOTIDE SEQUENCE</scope>
    <source>
        <strain evidence="2">CCBAS 213</strain>
    </source>
</reference>
<protein>
    <submittedName>
        <fullName evidence="2">Kinase-like domain-containing protein</fullName>
    </submittedName>
</protein>
<dbReference type="GO" id="GO:0005737">
    <property type="term" value="C:cytoplasm"/>
    <property type="evidence" value="ECO:0007669"/>
    <property type="project" value="TreeGrafter"/>
</dbReference>
<keyword evidence="2" id="KW-0808">Transferase</keyword>
<sequence>MEFCGGGDLLTILDAVAHCHDLGIYHRDLKPENILYSMDGLKVLLADFGLSTEDAISDDFMCGTPEYMSPGKRLFLVAIYRH</sequence>
<dbReference type="Pfam" id="PF00069">
    <property type="entry name" value="Pkinase"/>
    <property type="match status" value="1"/>
</dbReference>
<dbReference type="GO" id="GO:0004674">
    <property type="term" value="F:protein serine/threonine kinase activity"/>
    <property type="evidence" value="ECO:0007669"/>
    <property type="project" value="TreeGrafter"/>
</dbReference>
<evidence type="ECO:0000259" key="1">
    <source>
        <dbReference type="PROSITE" id="PS50011"/>
    </source>
</evidence>
<keyword evidence="2" id="KW-0418">Kinase</keyword>
<dbReference type="GO" id="GO:0044773">
    <property type="term" value="P:mitotic DNA damage checkpoint signaling"/>
    <property type="evidence" value="ECO:0007669"/>
    <property type="project" value="TreeGrafter"/>
</dbReference>
<gene>
    <name evidence="2" type="ORF">EV420DRAFT_1547356</name>
</gene>
<dbReference type="Gene3D" id="1.10.510.10">
    <property type="entry name" value="Transferase(Phosphotransferase) domain 1"/>
    <property type="match status" value="1"/>
</dbReference>
<dbReference type="AlphaFoldDB" id="A0AA39KB06"/>
<dbReference type="GeneID" id="85356891"/>
<organism evidence="2 3">
    <name type="scientific">Armillaria tabescens</name>
    <name type="common">Ringless honey mushroom</name>
    <name type="synonym">Agaricus tabescens</name>
    <dbReference type="NCBI Taxonomy" id="1929756"/>
    <lineage>
        <taxon>Eukaryota</taxon>
        <taxon>Fungi</taxon>
        <taxon>Dikarya</taxon>
        <taxon>Basidiomycota</taxon>
        <taxon>Agaricomycotina</taxon>
        <taxon>Agaricomycetes</taxon>
        <taxon>Agaricomycetidae</taxon>
        <taxon>Agaricales</taxon>
        <taxon>Marasmiineae</taxon>
        <taxon>Physalacriaceae</taxon>
        <taxon>Desarmillaria</taxon>
    </lineage>
</organism>
<dbReference type="GO" id="GO:0005634">
    <property type="term" value="C:nucleus"/>
    <property type="evidence" value="ECO:0007669"/>
    <property type="project" value="TreeGrafter"/>
</dbReference>
<comment type="caution">
    <text evidence="2">The sequence shown here is derived from an EMBL/GenBank/DDBJ whole genome shotgun (WGS) entry which is preliminary data.</text>
</comment>
<dbReference type="PROSITE" id="PS50011">
    <property type="entry name" value="PROTEIN_KINASE_DOM"/>
    <property type="match status" value="1"/>
</dbReference>
<evidence type="ECO:0000313" key="3">
    <source>
        <dbReference type="Proteomes" id="UP001175211"/>
    </source>
</evidence>
<dbReference type="PROSITE" id="PS00108">
    <property type="entry name" value="PROTEIN_KINASE_ST"/>
    <property type="match status" value="1"/>
</dbReference>
<dbReference type="InterPro" id="IPR011009">
    <property type="entry name" value="Kinase-like_dom_sf"/>
</dbReference>
<name>A0AA39KB06_ARMTA</name>
<dbReference type="PANTHER" id="PTHR44167:SF24">
    <property type="entry name" value="SERINE_THREONINE-PROTEIN KINASE CHK2"/>
    <property type="match status" value="1"/>
</dbReference>